<name>A0A0E0PKH4_ORYRU</name>
<protein>
    <submittedName>
        <fullName evidence="2">Uncharacterized protein</fullName>
    </submittedName>
</protein>
<feature type="compositionally biased region" description="Basic and acidic residues" evidence="1">
    <location>
        <begin position="55"/>
        <end position="73"/>
    </location>
</feature>
<dbReference type="EnsemblPlants" id="ORUFI05G11900.1">
    <property type="protein sequence ID" value="ORUFI05G11900.1"/>
    <property type="gene ID" value="ORUFI05G11900"/>
</dbReference>
<feature type="region of interest" description="Disordered" evidence="1">
    <location>
        <begin position="1"/>
        <end position="73"/>
    </location>
</feature>
<accession>A0A0E0PKH4</accession>
<dbReference type="Proteomes" id="UP000008022">
    <property type="component" value="Unassembled WGS sequence"/>
</dbReference>
<organism evidence="2 3">
    <name type="scientific">Oryza rufipogon</name>
    <name type="common">Brownbeard rice</name>
    <name type="synonym">Asian wild rice</name>
    <dbReference type="NCBI Taxonomy" id="4529"/>
    <lineage>
        <taxon>Eukaryota</taxon>
        <taxon>Viridiplantae</taxon>
        <taxon>Streptophyta</taxon>
        <taxon>Embryophyta</taxon>
        <taxon>Tracheophyta</taxon>
        <taxon>Spermatophyta</taxon>
        <taxon>Magnoliopsida</taxon>
        <taxon>Liliopsida</taxon>
        <taxon>Poales</taxon>
        <taxon>Poaceae</taxon>
        <taxon>BOP clade</taxon>
        <taxon>Oryzoideae</taxon>
        <taxon>Oryzeae</taxon>
        <taxon>Oryzinae</taxon>
        <taxon>Oryza</taxon>
    </lineage>
</organism>
<evidence type="ECO:0000256" key="1">
    <source>
        <dbReference type="SAM" id="MobiDB-lite"/>
    </source>
</evidence>
<evidence type="ECO:0000313" key="3">
    <source>
        <dbReference type="Proteomes" id="UP000008022"/>
    </source>
</evidence>
<feature type="compositionally biased region" description="Low complexity" evidence="1">
    <location>
        <begin position="1"/>
        <end position="14"/>
    </location>
</feature>
<dbReference type="Gramene" id="ORUFI05G11900.1">
    <property type="protein sequence ID" value="ORUFI05G11900.1"/>
    <property type="gene ID" value="ORUFI05G11900"/>
</dbReference>
<reference evidence="2" key="2">
    <citation type="submission" date="2015-06" db="UniProtKB">
        <authorList>
            <consortium name="EnsemblPlants"/>
        </authorList>
    </citation>
    <scope>IDENTIFICATION</scope>
</reference>
<dbReference type="HOGENOM" id="CLU_2709130_0_0_1"/>
<keyword evidence="3" id="KW-1185">Reference proteome</keyword>
<reference evidence="3" key="1">
    <citation type="submission" date="2013-06" db="EMBL/GenBank/DDBJ databases">
        <authorList>
            <person name="Zhao Q."/>
        </authorList>
    </citation>
    <scope>NUCLEOTIDE SEQUENCE</scope>
    <source>
        <strain evidence="3">cv. W1943</strain>
    </source>
</reference>
<dbReference type="AlphaFoldDB" id="A0A0E0PKH4"/>
<proteinExistence type="predicted"/>
<sequence length="73" mass="7895">MGLTQPPLTSSSPPHAVEPSSPLRQAAAPPRAVEPSSPLASSSPPHRSRRRPGGRHAERRDKGEGMRERVRDI</sequence>
<evidence type="ECO:0000313" key="2">
    <source>
        <dbReference type="EnsemblPlants" id="ORUFI05G11900.1"/>
    </source>
</evidence>
<feature type="compositionally biased region" description="Low complexity" evidence="1">
    <location>
        <begin position="34"/>
        <end position="45"/>
    </location>
</feature>